<feature type="domain" description="PHD-type" evidence="6">
    <location>
        <begin position="300"/>
        <end position="358"/>
    </location>
</feature>
<evidence type="ECO:0000313" key="8">
    <source>
        <dbReference type="EMBL" id="GMG27402.1"/>
    </source>
</evidence>
<gene>
    <name evidence="8" type="ORF">Amon01_000343100</name>
</gene>
<dbReference type="GO" id="GO:0008270">
    <property type="term" value="F:zinc ion binding"/>
    <property type="evidence" value="ECO:0007669"/>
    <property type="project" value="UniProtKB-KW"/>
</dbReference>
<dbReference type="InterPro" id="IPR011011">
    <property type="entry name" value="Znf_FYVE_PHD"/>
</dbReference>
<dbReference type="GO" id="GO:0004842">
    <property type="term" value="F:ubiquitin-protein transferase activity"/>
    <property type="evidence" value="ECO:0007669"/>
    <property type="project" value="TreeGrafter"/>
</dbReference>
<dbReference type="GO" id="GO:0036205">
    <property type="term" value="P:histone catabolic process"/>
    <property type="evidence" value="ECO:0007669"/>
    <property type="project" value="TreeGrafter"/>
</dbReference>
<dbReference type="PANTHER" id="PTHR47672">
    <property type="entry name" value="E3 UBIQUITIN-PROTEIN LIGASE SNT2"/>
    <property type="match status" value="1"/>
</dbReference>
<organism evidence="8 9">
    <name type="scientific">Ambrosiozyma monospora</name>
    <name type="common">Yeast</name>
    <name type="synonym">Endomycopsis monosporus</name>
    <dbReference type="NCBI Taxonomy" id="43982"/>
    <lineage>
        <taxon>Eukaryota</taxon>
        <taxon>Fungi</taxon>
        <taxon>Dikarya</taxon>
        <taxon>Ascomycota</taxon>
        <taxon>Saccharomycotina</taxon>
        <taxon>Pichiomycetes</taxon>
        <taxon>Pichiales</taxon>
        <taxon>Pichiaceae</taxon>
        <taxon>Ambrosiozyma</taxon>
    </lineage>
</organism>
<evidence type="ECO:0000256" key="1">
    <source>
        <dbReference type="ARBA" id="ARBA00022723"/>
    </source>
</evidence>
<dbReference type="PANTHER" id="PTHR47672:SF1">
    <property type="entry name" value="E3 UBIQUITIN-PROTEIN LIGASE SNT2"/>
    <property type="match status" value="1"/>
</dbReference>
<dbReference type="SUPFAM" id="SSF57903">
    <property type="entry name" value="FYVE/PHD zinc finger"/>
    <property type="match status" value="1"/>
</dbReference>
<dbReference type="SMART" id="SM00401">
    <property type="entry name" value="ZnF_GATA"/>
    <property type="match status" value="1"/>
</dbReference>
<dbReference type="InterPro" id="IPR013083">
    <property type="entry name" value="Znf_RING/FYVE/PHD"/>
</dbReference>
<dbReference type="PROSITE" id="PS51805">
    <property type="entry name" value="EPHD"/>
    <property type="match status" value="1"/>
</dbReference>
<keyword evidence="2 4" id="KW-0863">Zinc-finger</keyword>
<dbReference type="GO" id="GO:0006355">
    <property type="term" value="P:regulation of DNA-templated transcription"/>
    <property type="evidence" value="ECO:0007669"/>
    <property type="project" value="InterPro"/>
</dbReference>
<proteinExistence type="predicted"/>
<dbReference type="InterPro" id="IPR029617">
    <property type="entry name" value="Snt2"/>
</dbReference>
<evidence type="ECO:0000259" key="6">
    <source>
        <dbReference type="PROSITE" id="PS50016"/>
    </source>
</evidence>
<feature type="region of interest" description="Disordered" evidence="5">
    <location>
        <begin position="1"/>
        <end position="150"/>
    </location>
</feature>
<dbReference type="InterPro" id="IPR019787">
    <property type="entry name" value="Znf_PHD-finger"/>
</dbReference>
<dbReference type="Proteomes" id="UP001165063">
    <property type="component" value="Unassembled WGS sequence"/>
</dbReference>
<accession>A0A9W6YX11</accession>
<dbReference type="AlphaFoldDB" id="A0A9W6YX11"/>
<dbReference type="InterPro" id="IPR034732">
    <property type="entry name" value="EPHD"/>
</dbReference>
<evidence type="ECO:0000256" key="3">
    <source>
        <dbReference type="ARBA" id="ARBA00022833"/>
    </source>
</evidence>
<evidence type="ECO:0000256" key="2">
    <source>
        <dbReference type="ARBA" id="ARBA00022771"/>
    </source>
</evidence>
<comment type="caution">
    <text evidence="8">The sequence shown here is derived from an EMBL/GenBank/DDBJ whole genome shotgun (WGS) entry which is preliminary data.</text>
</comment>
<evidence type="ECO:0000256" key="5">
    <source>
        <dbReference type="SAM" id="MobiDB-lite"/>
    </source>
</evidence>
<dbReference type="InterPro" id="IPR001965">
    <property type="entry name" value="Znf_PHD"/>
</dbReference>
<feature type="compositionally biased region" description="Low complexity" evidence="5">
    <location>
        <begin position="54"/>
        <end position="64"/>
    </location>
</feature>
<feature type="compositionally biased region" description="Basic and acidic residues" evidence="5">
    <location>
        <begin position="1"/>
        <end position="11"/>
    </location>
</feature>
<dbReference type="InterPro" id="IPR000679">
    <property type="entry name" value="Znf_GATA"/>
</dbReference>
<dbReference type="GO" id="GO:0043565">
    <property type="term" value="F:sequence-specific DNA binding"/>
    <property type="evidence" value="ECO:0007669"/>
    <property type="project" value="InterPro"/>
</dbReference>
<keyword evidence="3" id="KW-0862">Zinc</keyword>
<dbReference type="SMART" id="SM00249">
    <property type="entry name" value="PHD"/>
    <property type="match status" value="2"/>
</dbReference>
<sequence>MSKSSTDIKMEETEEETNGKQKKGKGTRTLKPYHFQPGMKTFKIILPLADTRPSSHSDSTPTHSESVESTKPIKQTKPGKVKLTTTESTSKKDTAKTATATEMKISTSATESSSTDKTEVTTTTPIKKGRGGRKRSANGQQVYKVDGNGDLTLRGKTKKVKLEDSETDGQLTIEPSSGSMISRYDSKYQVFNPFNTGNNSSESHPFPQCRNSMKEIAMLWKRHQNKRVKSTVLPQQHHQLQQQQKQQQQLHHILPAPSTNGGTTSSNLAAVEPITSGLLFTNISGVGSDVCSTAQFNPTSRPCCVCRDTKSDAASLQEMLICNNCGLNVHASCYGIELENLEQPAYLYKWHCDTCSNDLHPLASTHYSCSLCNARESDHDNAMRGDKVSIPDAFKRTVNGKWCHLLCALFNNDCSFGDPKFMQPVYGVQLALAHHISNFCRICGGNGGLVNCRLCSMAVHLTCCQDSAGCFVGFEVDAECKEKGQLVRLIDSGIVGKPKPVVICKRHTHESDFLKSMNLVSLRAKAKMFRGKDEMPLVRLYATEFKNCESPLAGGERLRHDYEALINAIKPYSTVTTNQFPNVSVTKSVKNAWSEKMPSSSTAHECVHCHNTRSLCWYDSPGSRRGEVCHQCFVRLKNNVTLIDTIPDLSRVNSVKLDGSKFGIYDFKPGFENQQKPKQLPSAEMPTRKSGHTITDQSTRFPSTSITAEPHKTS</sequence>
<feature type="region of interest" description="Disordered" evidence="5">
    <location>
        <begin position="159"/>
        <end position="178"/>
    </location>
</feature>
<evidence type="ECO:0000259" key="7">
    <source>
        <dbReference type="PROSITE" id="PS51805"/>
    </source>
</evidence>
<protein>
    <submittedName>
        <fullName evidence="8">Unnamed protein product</fullName>
    </submittedName>
</protein>
<dbReference type="EMBL" id="BSXU01001435">
    <property type="protein sequence ID" value="GMG27402.1"/>
    <property type="molecule type" value="Genomic_DNA"/>
</dbReference>
<dbReference type="Pfam" id="PF13831">
    <property type="entry name" value="PHD_2"/>
    <property type="match status" value="1"/>
</dbReference>
<feature type="compositionally biased region" description="Polar residues" evidence="5">
    <location>
        <begin position="168"/>
        <end position="178"/>
    </location>
</feature>
<feature type="compositionally biased region" description="Basic residues" evidence="5">
    <location>
        <begin position="127"/>
        <end position="136"/>
    </location>
</feature>
<name>A0A9W6YX11_AMBMO</name>
<dbReference type="OrthoDB" id="336088at2759"/>
<evidence type="ECO:0000256" key="4">
    <source>
        <dbReference type="PROSITE-ProRule" id="PRU00146"/>
    </source>
</evidence>
<feature type="compositionally biased region" description="Polar residues" evidence="5">
    <location>
        <begin position="692"/>
        <end position="707"/>
    </location>
</feature>
<dbReference type="Pfam" id="PF13832">
    <property type="entry name" value="zf-HC5HC2H_2"/>
    <property type="match status" value="1"/>
</dbReference>
<feature type="domain" description="PHD-type" evidence="7">
    <location>
        <begin position="366"/>
        <end position="484"/>
    </location>
</feature>
<evidence type="ECO:0000313" key="9">
    <source>
        <dbReference type="Proteomes" id="UP001165063"/>
    </source>
</evidence>
<reference evidence="8" key="1">
    <citation type="submission" date="2023-04" db="EMBL/GenBank/DDBJ databases">
        <title>Ambrosiozyma monospora NBRC 1965.</title>
        <authorList>
            <person name="Ichikawa N."/>
            <person name="Sato H."/>
            <person name="Tonouchi N."/>
        </authorList>
    </citation>
    <scope>NUCLEOTIDE SEQUENCE</scope>
    <source>
        <strain evidence="8">NBRC 1965</strain>
    </source>
</reference>
<dbReference type="PROSITE" id="PS50016">
    <property type="entry name" value="ZF_PHD_2"/>
    <property type="match status" value="1"/>
</dbReference>
<dbReference type="Gene3D" id="3.30.40.10">
    <property type="entry name" value="Zinc/RING finger domain, C3HC4 (zinc finger)"/>
    <property type="match status" value="1"/>
</dbReference>
<dbReference type="GO" id="GO:0048189">
    <property type="term" value="C:Lid2 complex"/>
    <property type="evidence" value="ECO:0007669"/>
    <property type="project" value="TreeGrafter"/>
</dbReference>
<feature type="region of interest" description="Disordered" evidence="5">
    <location>
        <begin position="668"/>
        <end position="714"/>
    </location>
</feature>
<keyword evidence="9" id="KW-1185">Reference proteome</keyword>
<keyword evidence="1" id="KW-0479">Metal-binding</keyword>